<evidence type="ECO:0000256" key="7">
    <source>
        <dbReference type="ARBA" id="ARBA00022801"/>
    </source>
</evidence>
<evidence type="ECO:0000256" key="4">
    <source>
        <dbReference type="ARBA" id="ARBA00006171"/>
    </source>
</evidence>
<keyword evidence="7 10" id="KW-0378">Hydrolase</keyword>
<protein>
    <recommendedName>
        <fullName evidence="5 10">Phosphoglycolate phosphatase</fullName>
        <shortName evidence="10">PGP</shortName>
        <shortName evidence="10">PGPase</shortName>
        <ecNumber evidence="5 10">3.1.3.18</ecNumber>
    </recommendedName>
</protein>
<comment type="similarity">
    <text evidence="4 10">Belongs to the HAD-like hydrolase superfamily. CbbY/CbbZ/Gph/YieH family.</text>
</comment>
<dbReference type="KEGG" id="ncu:F0U83_03835"/>
<evidence type="ECO:0000256" key="1">
    <source>
        <dbReference type="ARBA" id="ARBA00000830"/>
    </source>
</evidence>
<evidence type="ECO:0000256" key="3">
    <source>
        <dbReference type="ARBA" id="ARBA00004818"/>
    </source>
</evidence>
<dbReference type="GO" id="GO:0005829">
    <property type="term" value="C:cytosol"/>
    <property type="evidence" value="ECO:0007669"/>
    <property type="project" value="TreeGrafter"/>
</dbReference>
<dbReference type="HAMAP" id="MF_00495">
    <property type="entry name" value="GPH_hydrolase_bact"/>
    <property type="match status" value="1"/>
</dbReference>
<evidence type="ECO:0000256" key="2">
    <source>
        <dbReference type="ARBA" id="ARBA00001946"/>
    </source>
</evidence>
<dbReference type="UniPathway" id="UPA00865">
    <property type="reaction ID" value="UER00834"/>
</dbReference>
<dbReference type="InterPro" id="IPR006439">
    <property type="entry name" value="HAD-SF_hydro_IA"/>
</dbReference>
<comment type="pathway">
    <text evidence="3 10">Organic acid metabolism; glycolate biosynthesis; glycolate from 2-phosphoglycolate: step 1/1.</text>
</comment>
<proteinExistence type="inferred from homology"/>
<dbReference type="PRINTS" id="PR00413">
    <property type="entry name" value="HADHALOGNASE"/>
</dbReference>
<keyword evidence="6 10" id="KW-0479">Metal-binding</keyword>
<keyword evidence="12" id="KW-1185">Reference proteome</keyword>
<dbReference type="CDD" id="cd16417">
    <property type="entry name" value="HAD_PGPase"/>
    <property type="match status" value="1"/>
</dbReference>
<dbReference type="NCBIfam" id="TIGR01509">
    <property type="entry name" value="HAD-SF-IA-v3"/>
    <property type="match status" value="1"/>
</dbReference>
<feature type="binding site" evidence="10">
    <location>
        <position position="18"/>
    </location>
    <ligand>
        <name>Mg(2+)</name>
        <dbReference type="ChEBI" id="CHEBI:18420"/>
    </ligand>
</feature>
<comment type="cofactor">
    <cofactor evidence="2 10">
        <name>Mg(2+)</name>
        <dbReference type="ChEBI" id="CHEBI:18420"/>
    </cofactor>
</comment>
<dbReference type="PANTHER" id="PTHR43434:SF1">
    <property type="entry name" value="PHOSPHOGLYCOLATE PHOSPHATASE"/>
    <property type="match status" value="1"/>
</dbReference>
<keyword evidence="8 10" id="KW-0460">Magnesium</keyword>
<keyword evidence="9 10" id="KW-0119">Carbohydrate metabolism</keyword>
<evidence type="ECO:0000313" key="12">
    <source>
        <dbReference type="Proteomes" id="UP000324760"/>
    </source>
</evidence>
<accession>A0A5P1RFA3</accession>
<dbReference type="SUPFAM" id="SSF56784">
    <property type="entry name" value="HAD-like"/>
    <property type="match status" value="1"/>
</dbReference>
<dbReference type="SFLD" id="SFLDG01135">
    <property type="entry name" value="C1.5.6:_HAD__Beta-PGM__Phospha"/>
    <property type="match status" value="1"/>
</dbReference>
<comment type="function">
    <text evidence="10">Specifically catalyzes the dephosphorylation of 2-phosphoglycolate. Is involved in the dissimilation of the intracellular 2-phosphoglycolate formed during the DNA repair of 3'-phosphoglycolate ends, a major class of DNA lesions induced by oxidative stress.</text>
</comment>
<dbReference type="NCBIfam" id="NF009695">
    <property type="entry name" value="PRK13222.1-2"/>
    <property type="match status" value="1"/>
</dbReference>
<dbReference type="GO" id="GO:0005975">
    <property type="term" value="P:carbohydrate metabolic process"/>
    <property type="evidence" value="ECO:0007669"/>
    <property type="project" value="InterPro"/>
</dbReference>
<comment type="catalytic activity">
    <reaction evidence="1 10">
        <text>2-phosphoglycolate + H2O = glycolate + phosphate</text>
        <dbReference type="Rhea" id="RHEA:14369"/>
        <dbReference type="ChEBI" id="CHEBI:15377"/>
        <dbReference type="ChEBI" id="CHEBI:29805"/>
        <dbReference type="ChEBI" id="CHEBI:43474"/>
        <dbReference type="ChEBI" id="CHEBI:58033"/>
        <dbReference type="EC" id="3.1.3.18"/>
    </reaction>
</comment>
<dbReference type="NCBIfam" id="TIGR01549">
    <property type="entry name" value="HAD-SF-IA-v1"/>
    <property type="match status" value="1"/>
</dbReference>
<gene>
    <name evidence="11" type="ORF">F0U83_03835</name>
</gene>
<evidence type="ECO:0000256" key="8">
    <source>
        <dbReference type="ARBA" id="ARBA00022842"/>
    </source>
</evidence>
<dbReference type="InterPro" id="IPR023198">
    <property type="entry name" value="PGP-like_dom2"/>
</dbReference>
<dbReference type="OrthoDB" id="9776368at2"/>
<evidence type="ECO:0000256" key="6">
    <source>
        <dbReference type="ARBA" id="ARBA00022723"/>
    </source>
</evidence>
<evidence type="ECO:0000256" key="10">
    <source>
        <dbReference type="HAMAP-Rule" id="MF_00495"/>
    </source>
</evidence>
<organism evidence="11 12">
    <name type="scientific">Neptunomonas concharum</name>
    <dbReference type="NCBI Taxonomy" id="1031538"/>
    <lineage>
        <taxon>Bacteria</taxon>
        <taxon>Pseudomonadati</taxon>
        <taxon>Pseudomonadota</taxon>
        <taxon>Gammaproteobacteria</taxon>
        <taxon>Oceanospirillales</taxon>
        <taxon>Oceanospirillaceae</taxon>
        <taxon>Neptunomonas</taxon>
    </lineage>
</organism>
<dbReference type="Gene3D" id="3.40.50.1000">
    <property type="entry name" value="HAD superfamily/HAD-like"/>
    <property type="match status" value="1"/>
</dbReference>
<dbReference type="InterPro" id="IPR037512">
    <property type="entry name" value="PGPase_prok"/>
</dbReference>
<feature type="binding site" evidence="10">
    <location>
        <position position="177"/>
    </location>
    <ligand>
        <name>Mg(2+)</name>
        <dbReference type="ChEBI" id="CHEBI:18420"/>
    </ligand>
</feature>
<dbReference type="FunFam" id="3.40.50.1000:FF:000022">
    <property type="entry name" value="Phosphoglycolate phosphatase"/>
    <property type="match status" value="1"/>
</dbReference>
<dbReference type="InterPro" id="IPR041492">
    <property type="entry name" value="HAD_2"/>
</dbReference>
<dbReference type="Proteomes" id="UP000324760">
    <property type="component" value="Chromosome"/>
</dbReference>
<dbReference type="InterPro" id="IPR036412">
    <property type="entry name" value="HAD-like_sf"/>
</dbReference>
<evidence type="ECO:0000313" key="11">
    <source>
        <dbReference type="EMBL" id="QEQ98318.1"/>
    </source>
</evidence>
<dbReference type="InterPro" id="IPR023214">
    <property type="entry name" value="HAD_sf"/>
</dbReference>
<dbReference type="GO" id="GO:0046295">
    <property type="term" value="P:glycolate biosynthetic process"/>
    <property type="evidence" value="ECO:0007669"/>
    <property type="project" value="UniProtKB-UniRule"/>
</dbReference>
<dbReference type="GO" id="GO:0006281">
    <property type="term" value="P:DNA repair"/>
    <property type="evidence" value="ECO:0007669"/>
    <property type="project" value="TreeGrafter"/>
</dbReference>
<dbReference type="PANTHER" id="PTHR43434">
    <property type="entry name" value="PHOSPHOGLYCOLATE PHOSPHATASE"/>
    <property type="match status" value="1"/>
</dbReference>
<dbReference type="InterPro" id="IPR050155">
    <property type="entry name" value="HAD-like_hydrolase_sf"/>
</dbReference>
<dbReference type="EC" id="3.1.3.18" evidence="5 10"/>
<reference evidence="11 12" key="1">
    <citation type="journal article" date="2019" name="Biochem. Eng. J.">
        <title>Metabolic engineering of the marine bacteria Neptunomonas concharum for the production of acetoin and meso-2,3-butanediol from acetate.</title>
        <authorList>
            <person name="Li W."/>
            <person name="Pu N."/>
            <person name="Liu C.-X."/>
            <person name="Yuan Q.-P."/>
            <person name="Li Z.-J."/>
        </authorList>
    </citation>
    <scope>NUCLEOTIDE SEQUENCE [LARGE SCALE GENOMIC DNA]</scope>
    <source>
        <strain evidence="11 12">JCM17730</strain>
    </source>
</reference>
<feature type="binding site" evidence="10">
    <location>
        <position position="16"/>
    </location>
    <ligand>
        <name>Mg(2+)</name>
        <dbReference type="ChEBI" id="CHEBI:18420"/>
    </ligand>
</feature>
<dbReference type="Gene3D" id="1.10.150.240">
    <property type="entry name" value="Putative phosphatase, domain 2"/>
    <property type="match status" value="1"/>
</dbReference>
<dbReference type="Pfam" id="PF13419">
    <property type="entry name" value="HAD_2"/>
    <property type="match status" value="1"/>
</dbReference>
<dbReference type="NCBIfam" id="TIGR01449">
    <property type="entry name" value="PGP_bact"/>
    <property type="match status" value="1"/>
</dbReference>
<dbReference type="AlphaFoldDB" id="A0A5P1RFA3"/>
<name>A0A5P1RFA3_9GAMM</name>
<dbReference type="GO" id="GO:0008967">
    <property type="term" value="F:phosphoglycolate phosphatase activity"/>
    <property type="evidence" value="ECO:0007669"/>
    <property type="project" value="UniProtKB-UniRule"/>
</dbReference>
<dbReference type="GO" id="GO:0046872">
    <property type="term" value="F:metal ion binding"/>
    <property type="evidence" value="ECO:0007669"/>
    <property type="project" value="UniProtKB-KW"/>
</dbReference>
<dbReference type="SFLD" id="SFLDG01129">
    <property type="entry name" value="C1.5:_HAD__Beta-PGM__Phosphata"/>
    <property type="match status" value="1"/>
</dbReference>
<sequence>MRRYFNGGLPRLVIFDLDGTLVDSVPDLALAIDLMLEALDLPLAGQERVRCWVGNGAQMLVQRALKAMSSNEAIAFDRAFELFLHHYRDNLSCKSALYLGVNRALERCAELDIPMAVVTNKPIAFTHPLLSHLQIDGFFRDVLGGDSLSKKKPDPMPLLVLMDKYGLAPTEVLMVGDSVNDVRAARNAGCPVIAVPYGYNHGEDIKLSEPDDVVERLDLLF</sequence>
<evidence type="ECO:0000256" key="5">
    <source>
        <dbReference type="ARBA" id="ARBA00013078"/>
    </source>
</evidence>
<evidence type="ECO:0000256" key="9">
    <source>
        <dbReference type="ARBA" id="ARBA00023277"/>
    </source>
</evidence>
<dbReference type="SFLD" id="SFLDS00003">
    <property type="entry name" value="Haloacid_Dehalogenase"/>
    <property type="match status" value="1"/>
</dbReference>
<dbReference type="EMBL" id="CP043869">
    <property type="protein sequence ID" value="QEQ98318.1"/>
    <property type="molecule type" value="Genomic_DNA"/>
</dbReference>
<feature type="active site" description="Nucleophile" evidence="10">
    <location>
        <position position="16"/>
    </location>
</feature>